<name>A0A176VZB2_MARPO</name>
<dbReference type="AlphaFoldDB" id="A0A176VZB2"/>
<dbReference type="EMBL" id="LVLJ01002250">
    <property type="protein sequence ID" value="OAE26134.1"/>
    <property type="molecule type" value="Genomic_DNA"/>
</dbReference>
<gene>
    <name evidence="2" type="ORF">AXG93_1955s1010</name>
</gene>
<comment type="caution">
    <text evidence="2">The sequence shown here is derived from an EMBL/GenBank/DDBJ whole genome shotgun (WGS) entry which is preliminary data.</text>
</comment>
<evidence type="ECO:0000256" key="1">
    <source>
        <dbReference type="SAM" id="MobiDB-lite"/>
    </source>
</evidence>
<feature type="compositionally biased region" description="Basic and acidic residues" evidence="1">
    <location>
        <begin position="13"/>
        <end position="34"/>
    </location>
</feature>
<reference evidence="2" key="1">
    <citation type="submission" date="2016-03" db="EMBL/GenBank/DDBJ databases">
        <title>Mechanisms controlling the formation of the plant cell surface in tip-growing cells are functionally conserved among land plants.</title>
        <authorList>
            <person name="Honkanen S."/>
            <person name="Jones V.A."/>
            <person name="Morieri G."/>
            <person name="Champion C."/>
            <person name="Hetherington A.J."/>
            <person name="Kelly S."/>
            <person name="Saint-Marcoux D."/>
            <person name="Proust H."/>
            <person name="Prescott H."/>
            <person name="Dolan L."/>
        </authorList>
    </citation>
    <scope>NUCLEOTIDE SEQUENCE [LARGE SCALE GENOMIC DNA]</scope>
    <source>
        <tissue evidence="2">Whole gametophyte</tissue>
    </source>
</reference>
<accession>A0A176VZB2</accession>
<keyword evidence="3" id="KW-1185">Reference proteome</keyword>
<feature type="region of interest" description="Disordered" evidence="1">
    <location>
        <begin position="1"/>
        <end position="51"/>
    </location>
</feature>
<organism evidence="2 3">
    <name type="scientific">Marchantia polymorpha subsp. ruderalis</name>
    <dbReference type="NCBI Taxonomy" id="1480154"/>
    <lineage>
        <taxon>Eukaryota</taxon>
        <taxon>Viridiplantae</taxon>
        <taxon>Streptophyta</taxon>
        <taxon>Embryophyta</taxon>
        <taxon>Marchantiophyta</taxon>
        <taxon>Marchantiopsida</taxon>
        <taxon>Marchantiidae</taxon>
        <taxon>Marchantiales</taxon>
        <taxon>Marchantiaceae</taxon>
        <taxon>Marchantia</taxon>
    </lineage>
</organism>
<evidence type="ECO:0000313" key="3">
    <source>
        <dbReference type="Proteomes" id="UP000077202"/>
    </source>
</evidence>
<feature type="compositionally biased region" description="Low complexity" evidence="1">
    <location>
        <begin position="37"/>
        <end position="49"/>
    </location>
</feature>
<dbReference type="Proteomes" id="UP000077202">
    <property type="component" value="Unassembled WGS sequence"/>
</dbReference>
<protein>
    <submittedName>
        <fullName evidence="2">Uncharacterized protein</fullName>
    </submittedName>
</protein>
<evidence type="ECO:0000313" key="2">
    <source>
        <dbReference type="EMBL" id="OAE26134.1"/>
    </source>
</evidence>
<feature type="compositionally biased region" description="Acidic residues" evidence="1">
    <location>
        <begin position="1"/>
        <end position="12"/>
    </location>
</feature>
<sequence length="107" mass="12097">MRCDWDTGEEEEKEKKMGDEEEGKKRRICRKEGEGGQAQWGAAGQQGQGVREEEVAAGAEFSFLDTRVFVKDRLHTVSWSYLFAIHLCKGNVAAEEKEILEFVSLKG</sequence>
<proteinExistence type="predicted"/>